<evidence type="ECO:0000313" key="3">
    <source>
        <dbReference type="Proteomes" id="UP000276133"/>
    </source>
</evidence>
<accession>A0A3M7RW72</accession>
<feature type="region of interest" description="Disordered" evidence="1">
    <location>
        <begin position="41"/>
        <end position="74"/>
    </location>
</feature>
<organism evidence="2 3">
    <name type="scientific">Brachionus plicatilis</name>
    <name type="common">Marine rotifer</name>
    <name type="synonym">Brachionus muelleri</name>
    <dbReference type="NCBI Taxonomy" id="10195"/>
    <lineage>
        <taxon>Eukaryota</taxon>
        <taxon>Metazoa</taxon>
        <taxon>Spiralia</taxon>
        <taxon>Gnathifera</taxon>
        <taxon>Rotifera</taxon>
        <taxon>Eurotatoria</taxon>
        <taxon>Monogononta</taxon>
        <taxon>Pseudotrocha</taxon>
        <taxon>Ploima</taxon>
        <taxon>Brachionidae</taxon>
        <taxon>Brachionus</taxon>
    </lineage>
</organism>
<dbReference type="AlphaFoldDB" id="A0A3M7RW72"/>
<protein>
    <submittedName>
        <fullName evidence="2">Uncharacterized protein</fullName>
    </submittedName>
</protein>
<dbReference type="EMBL" id="REGN01002484">
    <property type="protein sequence ID" value="RNA27833.1"/>
    <property type="molecule type" value="Genomic_DNA"/>
</dbReference>
<gene>
    <name evidence="2" type="ORF">BpHYR1_049936</name>
</gene>
<dbReference type="Proteomes" id="UP000276133">
    <property type="component" value="Unassembled WGS sequence"/>
</dbReference>
<evidence type="ECO:0000313" key="2">
    <source>
        <dbReference type="EMBL" id="RNA27833.1"/>
    </source>
</evidence>
<keyword evidence="3" id="KW-1185">Reference proteome</keyword>
<proteinExistence type="predicted"/>
<feature type="compositionally biased region" description="Basic residues" evidence="1">
    <location>
        <begin position="47"/>
        <end position="57"/>
    </location>
</feature>
<name>A0A3M7RW72_BRAPC</name>
<evidence type="ECO:0000256" key="1">
    <source>
        <dbReference type="SAM" id="MobiDB-lite"/>
    </source>
</evidence>
<sequence length="74" mass="8352">MIYNQSNSTTLNEVKKPRISDSGEGCFKALGNILRASSNGMQSVKLNKNKKRSKKLKKELEEEEDDHESLLKAN</sequence>
<reference evidence="2 3" key="1">
    <citation type="journal article" date="2018" name="Sci. Rep.">
        <title>Genomic signatures of local adaptation to the degree of environmental predictability in rotifers.</title>
        <authorList>
            <person name="Franch-Gras L."/>
            <person name="Hahn C."/>
            <person name="Garcia-Roger E.M."/>
            <person name="Carmona M.J."/>
            <person name="Serra M."/>
            <person name="Gomez A."/>
        </authorList>
    </citation>
    <scope>NUCLEOTIDE SEQUENCE [LARGE SCALE GENOMIC DNA]</scope>
    <source>
        <strain evidence="2">HYR1</strain>
    </source>
</reference>
<comment type="caution">
    <text evidence="2">The sequence shown here is derived from an EMBL/GenBank/DDBJ whole genome shotgun (WGS) entry which is preliminary data.</text>
</comment>